<feature type="region of interest" description="Disordered" evidence="1">
    <location>
        <begin position="235"/>
        <end position="267"/>
    </location>
</feature>
<protein>
    <submittedName>
        <fullName evidence="2">Uncharacterized protein</fullName>
    </submittedName>
</protein>
<feature type="compositionally biased region" description="Basic and acidic residues" evidence="1">
    <location>
        <begin position="41"/>
        <end position="75"/>
    </location>
</feature>
<comment type="caution">
    <text evidence="2">The sequence shown here is derived from an EMBL/GenBank/DDBJ whole genome shotgun (WGS) entry which is preliminary data.</text>
</comment>
<evidence type="ECO:0000313" key="2">
    <source>
        <dbReference type="EMBL" id="KAA6375828.1"/>
    </source>
</evidence>
<gene>
    <name evidence="2" type="ORF">EZS28_028646</name>
</gene>
<dbReference type="EMBL" id="SNRW01010961">
    <property type="protein sequence ID" value="KAA6375828.1"/>
    <property type="molecule type" value="Genomic_DNA"/>
</dbReference>
<proteinExistence type="predicted"/>
<feature type="compositionally biased region" description="Basic and acidic residues" evidence="1">
    <location>
        <begin position="131"/>
        <end position="140"/>
    </location>
</feature>
<dbReference type="AlphaFoldDB" id="A0A5J4UZG6"/>
<reference evidence="2 3" key="1">
    <citation type="submission" date="2019-03" db="EMBL/GenBank/DDBJ databases">
        <title>Single cell metagenomics reveals metabolic interactions within the superorganism composed of flagellate Streblomastix strix and complex community of Bacteroidetes bacteria on its surface.</title>
        <authorList>
            <person name="Treitli S.C."/>
            <person name="Kolisko M."/>
            <person name="Husnik F."/>
            <person name="Keeling P."/>
            <person name="Hampl V."/>
        </authorList>
    </citation>
    <scope>NUCLEOTIDE SEQUENCE [LARGE SCALE GENOMIC DNA]</scope>
    <source>
        <strain evidence="2">ST1C</strain>
    </source>
</reference>
<feature type="compositionally biased region" description="Basic and acidic residues" evidence="1">
    <location>
        <begin position="235"/>
        <end position="248"/>
    </location>
</feature>
<feature type="compositionally biased region" description="Low complexity" evidence="1">
    <location>
        <begin position="249"/>
        <end position="267"/>
    </location>
</feature>
<name>A0A5J4UZG6_9EUKA</name>
<accession>A0A5J4UZG6</accession>
<feature type="compositionally biased region" description="Low complexity" evidence="1">
    <location>
        <begin position="1"/>
        <end position="18"/>
    </location>
</feature>
<organism evidence="2 3">
    <name type="scientific">Streblomastix strix</name>
    <dbReference type="NCBI Taxonomy" id="222440"/>
    <lineage>
        <taxon>Eukaryota</taxon>
        <taxon>Metamonada</taxon>
        <taxon>Preaxostyla</taxon>
        <taxon>Oxymonadida</taxon>
        <taxon>Streblomastigidae</taxon>
        <taxon>Streblomastix</taxon>
    </lineage>
</organism>
<evidence type="ECO:0000313" key="3">
    <source>
        <dbReference type="Proteomes" id="UP000324800"/>
    </source>
</evidence>
<feature type="region of interest" description="Disordered" evidence="1">
    <location>
        <begin position="1"/>
        <end position="140"/>
    </location>
</feature>
<dbReference type="Proteomes" id="UP000324800">
    <property type="component" value="Unassembled WGS sequence"/>
</dbReference>
<sequence>MPNPIPQFDTFFPFQQPLPIQPHHHSQEKQKHKEKKKKKKDKDIKKHNAKVKEKEKEQQKDKDQQRLNSLKDKEPFNIQPFIFKQQQTPEYNTNQPLLIKPNKDQQSKLSKSQSPPPVNDRDNESQYMAQLKKDVKDQLQLKDEMTRKRLLEADNPIYNGIDNGENDSTHPSKENLDRITLFRLALERRRQLQDEQRRKDQLIKQQERIVRKKRREKDKRRHNQMKYMMNELKKQMHDLQKQQRKQDVKAQQQLDSNTQAQQAAQDMMKQRAQTLLEKYKRLVDAMKELEQRKQMNKDDDDEDSIIIRELIGKERERNEERI</sequence>
<feature type="compositionally biased region" description="Polar residues" evidence="1">
    <location>
        <begin position="84"/>
        <end position="96"/>
    </location>
</feature>
<evidence type="ECO:0000256" key="1">
    <source>
        <dbReference type="SAM" id="MobiDB-lite"/>
    </source>
</evidence>
<feature type="region of interest" description="Disordered" evidence="1">
    <location>
        <begin position="152"/>
        <end position="173"/>
    </location>
</feature>